<feature type="region of interest" description="Disordered" evidence="1">
    <location>
        <begin position="1"/>
        <end position="21"/>
    </location>
</feature>
<dbReference type="InterPro" id="IPR001314">
    <property type="entry name" value="Peptidase_S1A"/>
</dbReference>
<sequence>MTAEERRRIQPHLDDQARQGRGAISLGEPLARGAPAALALTLGVVSQLNNSTEIVMKKTMVVVAAACLSACAAEVNELPLSETDTLSAAIIGGTIDEGDPAVAYLGIYEKRPAGNVVIHNCTAALIAPTVLLTAAHCMNFQHVDSGPIGQAFFGTDTYGEGTWVDVKEVHYDHAWNKDRKRDGHDIAVAILEEPVAIEPLPYNRTPTEFVAGDTVRLIGFGRDDEGWAGTKRHVTTIINTVEPLLLGLGDADHHTCWEDSGGPALMDVNGVPTIVGVTSFGESTDTNICVNGWDTRVELYRDFIDQFVDAP</sequence>
<proteinExistence type="predicted"/>
<organism evidence="3 4">
    <name type="scientific">Sorangium cellulosum</name>
    <name type="common">Polyangium cellulosum</name>
    <dbReference type="NCBI Taxonomy" id="56"/>
    <lineage>
        <taxon>Bacteria</taxon>
        <taxon>Pseudomonadati</taxon>
        <taxon>Myxococcota</taxon>
        <taxon>Polyangia</taxon>
        <taxon>Polyangiales</taxon>
        <taxon>Polyangiaceae</taxon>
        <taxon>Sorangium</taxon>
    </lineage>
</organism>
<dbReference type="EMBL" id="JELY01003164">
    <property type="protein sequence ID" value="KYF50527.1"/>
    <property type="molecule type" value="Genomic_DNA"/>
</dbReference>
<dbReference type="PANTHER" id="PTHR24260:SF136">
    <property type="entry name" value="GH08193P-RELATED"/>
    <property type="match status" value="1"/>
</dbReference>
<dbReference type="PROSITE" id="PS00134">
    <property type="entry name" value="TRYPSIN_HIS"/>
    <property type="match status" value="1"/>
</dbReference>
<dbReference type="SMART" id="SM00020">
    <property type="entry name" value="Tryp_SPc"/>
    <property type="match status" value="1"/>
</dbReference>
<evidence type="ECO:0000313" key="4">
    <source>
        <dbReference type="Proteomes" id="UP000075420"/>
    </source>
</evidence>
<dbReference type="PANTHER" id="PTHR24260">
    <property type="match status" value="1"/>
</dbReference>
<protein>
    <recommendedName>
        <fullName evidence="2">Peptidase S1 domain-containing protein</fullName>
    </recommendedName>
</protein>
<name>A0A150P4F1_SORCE</name>
<feature type="domain" description="Peptidase S1" evidence="2">
    <location>
        <begin position="90"/>
        <end position="309"/>
    </location>
</feature>
<dbReference type="GO" id="GO:0004252">
    <property type="term" value="F:serine-type endopeptidase activity"/>
    <property type="evidence" value="ECO:0007669"/>
    <property type="project" value="InterPro"/>
</dbReference>
<dbReference type="InterPro" id="IPR001254">
    <property type="entry name" value="Trypsin_dom"/>
</dbReference>
<gene>
    <name evidence="3" type="ORF">BE08_17010</name>
</gene>
<dbReference type="Proteomes" id="UP000075420">
    <property type="component" value="Unassembled WGS sequence"/>
</dbReference>
<dbReference type="GO" id="GO:0006508">
    <property type="term" value="P:proteolysis"/>
    <property type="evidence" value="ECO:0007669"/>
    <property type="project" value="InterPro"/>
</dbReference>
<comment type="caution">
    <text evidence="3">The sequence shown here is derived from an EMBL/GenBank/DDBJ whole genome shotgun (WGS) entry which is preliminary data.</text>
</comment>
<dbReference type="PROSITE" id="PS50240">
    <property type="entry name" value="TRYPSIN_DOM"/>
    <property type="match status" value="1"/>
</dbReference>
<dbReference type="InterPro" id="IPR018114">
    <property type="entry name" value="TRYPSIN_HIS"/>
</dbReference>
<dbReference type="SUPFAM" id="SSF50494">
    <property type="entry name" value="Trypsin-like serine proteases"/>
    <property type="match status" value="1"/>
</dbReference>
<reference evidence="3 4" key="1">
    <citation type="submission" date="2014-02" db="EMBL/GenBank/DDBJ databases">
        <title>The small core and large imbalanced accessory genome model reveals a collaborative survival strategy of Sorangium cellulosum strains in nature.</title>
        <authorList>
            <person name="Han K."/>
            <person name="Peng R."/>
            <person name="Blom J."/>
            <person name="Li Y.-Z."/>
        </authorList>
    </citation>
    <scope>NUCLEOTIDE SEQUENCE [LARGE SCALE GENOMIC DNA]</scope>
    <source>
        <strain evidence="3 4">So0157-25</strain>
    </source>
</reference>
<dbReference type="Pfam" id="PF00089">
    <property type="entry name" value="Trypsin"/>
    <property type="match status" value="1"/>
</dbReference>
<dbReference type="AlphaFoldDB" id="A0A150P4F1"/>
<evidence type="ECO:0000256" key="1">
    <source>
        <dbReference type="SAM" id="MobiDB-lite"/>
    </source>
</evidence>
<dbReference type="InterPro" id="IPR009003">
    <property type="entry name" value="Peptidase_S1_PA"/>
</dbReference>
<evidence type="ECO:0000313" key="3">
    <source>
        <dbReference type="EMBL" id="KYF50527.1"/>
    </source>
</evidence>
<dbReference type="InterPro" id="IPR043504">
    <property type="entry name" value="Peptidase_S1_PA_chymotrypsin"/>
</dbReference>
<dbReference type="InterPro" id="IPR051333">
    <property type="entry name" value="CLIP_Serine_Protease"/>
</dbReference>
<accession>A0A150P4F1</accession>
<feature type="compositionally biased region" description="Basic and acidic residues" evidence="1">
    <location>
        <begin position="1"/>
        <end position="18"/>
    </location>
</feature>
<dbReference type="Gene3D" id="2.40.10.10">
    <property type="entry name" value="Trypsin-like serine proteases"/>
    <property type="match status" value="1"/>
</dbReference>
<dbReference type="PRINTS" id="PR00722">
    <property type="entry name" value="CHYMOTRYPSIN"/>
</dbReference>
<evidence type="ECO:0000259" key="2">
    <source>
        <dbReference type="PROSITE" id="PS50240"/>
    </source>
</evidence>